<reference evidence="1 2" key="1">
    <citation type="submission" date="2015-12" db="EMBL/GenBank/DDBJ databases">
        <title>Genome sequence of Mucilaginibacter gotjawali.</title>
        <authorList>
            <person name="Lee J.S."/>
            <person name="Lee K.C."/>
            <person name="Kim K.K."/>
            <person name="Lee B.W."/>
        </authorList>
    </citation>
    <scope>NUCLEOTIDE SEQUENCE [LARGE SCALE GENOMIC DNA]</scope>
    <source>
        <strain evidence="1 2">SA3-7</strain>
    </source>
</reference>
<evidence type="ECO:0000313" key="2">
    <source>
        <dbReference type="Proteomes" id="UP000218263"/>
    </source>
</evidence>
<organism evidence="1 2">
    <name type="scientific">Mucilaginibacter gotjawali</name>
    <dbReference type="NCBI Taxonomy" id="1550579"/>
    <lineage>
        <taxon>Bacteria</taxon>
        <taxon>Pseudomonadati</taxon>
        <taxon>Bacteroidota</taxon>
        <taxon>Sphingobacteriia</taxon>
        <taxon>Sphingobacteriales</taxon>
        <taxon>Sphingobacteriaceae</taxon>
        <taxon>Mucilaginibacter</taxon>
    </lineage>
</organism>
<dbReference type="AlphaFoldDB" id="A0A0X8X4S6"/>
<dbReference type="Proteomes" id="UP000218263">
    <property type="component" value="Chromosome"/>
</dbReference>
<evidence type="ECO:0000313" key="1">
    <source>
        <dbReference type="EMBL" id="BAU55595.1"/>
    </source>
</evidence>
<proteinExistence type="predicted"/>
<dbReference type="KEGG" id="mgot:MgSA37_03786"/>
<dbReference type="InterPro" id="IPR018534">
    <property type="entry name" value="Tet_reg_excision_RteC"/>
</dbReference>
<gene>
    <name evidence="1" type="ORF">MgSA37_03786</name>
</gene>
<dbReference type="RefSeq" id="WP_096353977.1">
    <property type="nucleotide sequence ID" value="NZ_AP017313.1"/>
</dbReference>
<dbReference type="EMBL" id="AP017313">
    <property type="protein sequence ID" value="BAU55595.1"/>
    <property type="molecule type" value="Genomic_DNA"/>
</dbReference>
<dbReference type="OrthoDB" id="790983at2"/>
<keyword evidence="2" id="KW-1185">Reference proteome</keyword>
<dbReference type="Pfam" id="PF09357">
    <property type="entry name" value="RteC"/>
    <property type="match status" value="1"/>
</dbReference>
<sequence>MLAAYYEKLQMQLEEELTLFSEMGTLPVRRLTGALNCVSEALAKLKDYLVEHPFKDQVEEIDFFKHKKPRVVSEKLYALEIFTIETNRPIGDRLELKGFYEQELLFIKRFFTQYQFLHQYYKFELKELDQFLFVRGAKISDNVLSETFDPDPQFSTSCDYLFAKFMAFDRLQLYISDELMSLENPVKLANVDIKESLIELKWTGETINLVELAYGIWLTGQINNGNAGITEIIQWLEVHFQVRIGRAYRRWTSISKRKRVAQTKYLDQIRDALLKRLDEENAIK</sequence>
<accession>A0A0X8X4S6</accession>
<protein>
    <submittedName>
        <fullName evidence="1">RteC protein</fullName>
    </submittedName>
</protein>
<name>A0A0X8X4S6_9SPHI</name>